<evidence type="ECO:0000313" key="1">
    <source>
        <dbReference type="EMBL" id="RNA40630.1"/>
    </source>
</evidence>
<dbReference type="Proteomes" id="UP000276133">
    <property type="component" value="Unassembled WGS sequence"/>
</dbReference>
<comment type="caution">
    <text evidence="1">The sequence shown here is derived from an EMBL/GenBank/DDBJ whole genome shotgun (WGS) entry which is preliminary data.</text>
</comment>
<sequence length="121" mass="13611">MIIIKGYIVCSTTSRGNLQSCLKVTSLNPSPGFKILNTEEEIYANKILIYGKSFALDKPRNNSHHDPSIINEKNDSSQIKSLIKSLSSSKIQDDVSYKCTYIAILNAARLVQEFYNFIMES</sequence>
<proteinExistence type="predicted"/>
<gene>
    <name evidence="1" type="ORF">BpHYR1_031825</name>
</gene>
<organism evidence="1 2">
    <name type="scientific">Brachionus plicatilis</name>
    <name type="common">Marine rotifer</name>
    <name type="synonym">Brachionus muelleri</name>
    <dbReference type="NCBI Taxonomy" id="10195"/>
    <lineage>
        <taxon>Eukaryota</taxon>
        <taxon>Metazoa</taxon>
        <taxon>Spiralia</taxon>
        <taxon>Gnathifera</taxon>
        <taxon>Rotifera</taxon>
        <taxon>Eurotatoria</taxon>
        <taxon>Monogononta</taxon>
        <taxon>Pseudotrocha</taxon>
        <taxon>Ploima</taxon>
        <taxon>Brachionidae</taxon>
        <taxon>Brachionus</taxon>
    </lineage>
</organism>
<protein>
    <submittedName>
        <fullName evidence="1">Uncharacterized protein</fullName>
    </submittedName>
</protein>
<dbReference type="AlphaFoldDB" id="A0A3M7SYI5"/>
<dbReference type="EMBL" id="REGN01000619">
    <property type="protein sequence ID" value="RNA40630.1"/>
    <property type="molecule type" value="Genomic_DNA"/>
</dbReference>
<reference evidence="1 2" key="1">
    <citation type="journal article" date="2018" name="Sci. Rep.">
        <title>Genomic signatures of local adaptation to the degree of environmental predictability in rotifers.</title>
        <authorList>
            <person name="Franch-Gras L."/>
            <person name="Hahn C."/>
            <person name="Garcia-Roger E.M."/>
            <person name="Carmona M.J."/>
            <person name="Serra M."/>
            <person name="Gomez A."/>
        </authorList>
    </citation>
    <scope>NUCLEOTIDE SEQUENCE [LARGE SCALE GENOMIC DNA]</scope>
    <source>
        <strain evidence="1">HYR1</strain>
    </source>
</reference>
<accession>A0A3M7SYI5</accession>
<name>A0A3M7SYI5_BRAPC</name>
<evidence type="ECO:0000313" key="2">
    <source>
        <dbReference type="Proteomes" id="UP000276133"/>
    </source>
</evidence>
<keyword evidence="2" id="KW-1185">Reference proteome</keyword>